<gene>
    <name evidence="2" type="ORF">g.6641</name>
</gene>
<protein>
    <submittedName>
        <fullName evidence="2">Uncharacterized protein</fullName>
    </submittedName>
</protein>
<dbReference type="EMBL" id="GECU01006916">
    <property type="protein sequence ID" value="JAT00791.1"/>
    <property type="molecule type" value="Transcribed_RNA"/>
</dbReference>
<keyword evidence="1" id="KW-0175">Coiled coil</keyword>
<reference evidence="2" key="1">
    <citation type="submission" date="2015-11" db="EMBL/GenBank/DDBJ databases">
        <title>De novo transcriptome assembly of four potential Pierce s Disease insect vectors from Arizona vineyards.</title>
        <authorList>
            <person name="Tassone E.E."/>
        </authorList>
    </citation>
    <scope>NUCLEOTIDE SEQUENCE</scope>
</reference>
<name>A0A1B6JNL1_9HEMI</name>
<sequence>MLHDREKELSKEITLLKQKLKREKIANENIILHAEEEISNSLKQDCLQSGNCMRCVIYKEETKKMLETIQTLESIIKILQRESSDQQKQYDPLSPEKFTCLNCFPPLNNINNKQKPPSVDNKWQEVSKSSCRRKQRSFGVIKNVADWDFTSENSFAVLQNDSESEKSDYNECTITSNTISTPYERPQSLTRQKTYKKVSSAHQERRGHINIRKNNGIKQKLLLCADSHGRDLTFHLNK</sequence>
<accession>A0A1B6JNL1</accession>
<dbReference type="AlphaFoldDB" id="A0A1B6JNL1"/>
<evidence type="ECO:0000313" key="2">
    <source>
        <dbReference type="EMBL" id="JAT00791.1"/>
    </source>
</evidence>
<feature type="coiled-coil region" evidence="1">
    <location>
        <begin position="6"/>
        <end position="37"/>
    </location>
</feature>
<proteinExistence type="predicted"/>
<evidence type="ECO:0000256" key="1">
    <source>
        <dbReference type="SAM" id="Coils"/>
    </source>
</evidence>
<feature type="non-terminal residue" evidence="2">
    <location>
        <position position="238"/>
    </location>
</feature>
<organism evidence="2">
    <name type="scientific">Homalodisca liturata</name>
    <dbReference type="NCBI Taxonomy" id="320908"/>
    <lineage>
        <taxon>Eukaryota</taxon>
        <taxon>Metazoa</taxon>
        <taxon>Ecdysozoa</taxon>
        <taxon>Arthropoda</taxon>
        <taxon>Hexapoda</taxon>
        <taxon>Insecta</taxon>
        <taxon>Pterygota</taxon>
        <taxon>Neoptera</taxon>
        <taxon>Paraneoptera</taxon>
        <taxon>Hemiptera</taxon>
        <taxon>Auchenorrhyncha</taxon>
        <taxon>Membracoidea</taxon>
        <taxon>Cicadellidae</taxon>
        <taxon>Cicadellinae</taxon>
        <taxon>Proconiini</taxon>
        <taxon>Homalodisca</taxon>
    </lineage>
</organism>